<keyword evidence="2" id="KW-1185">Reference proteome</keyword>
<evidence type="ECO:0000313" key="2">
    <source>
        <dbReference type="Proteomes" id="UP001331664"/>
    </source>
</evidence>
<sequence length="63" mass="7003">MINIDNNDTWISPQIAKNMLGVKQTSTLTKLAIKGLIKRTKANSKVIYYSKNSILNYLNGSSS</sequence>
<dbReference type="RefSeq" id="WP_086242178.1">
    <property type="nucleotide sequence ID" value="NZ_JAZBRC010000003.1"/>
</dbReference>
<comment type="caution">
    <text evidence="1">The sequence shown here is derived from an EMBL/GenBank/DDBJ whole genome shotgun (WGS) entry which is preliminary data.</text>
</comment>
<name>A0ABU7M4F2_9BACT</name>
<protein>
    <submittedName>
        <fullName evidence="1">Uncharacterized protein</fullName>
    </submittedName>
</protein>
<organism evidence="1 2">
    <name type="scientific">Campylobacter porcelli</name>
    <dbReference type="NCBI Taxonomy" id="1660073"/>
    <lineage>
        <taxon>Bacteria</taxon>
        <taxon>Pseudomonadati</taxon>
        <taxon>Campylobacterota</taxon>
        <taxon>Epsilonproteobacteria</taxon>
        <taxon>Campylobacterales</taxon>
        <taxon>Campylobacteraceae</taxon>
        <taxon>Campylobacter</taxon>
    </lineage>
</organism>
<reference evidence="1 2" key="1">
    <citation type="submission" date="2024-01" db="EMBL/GenBank/DDBJ databases">
        <title>Campylobacter porcellus sp. nov.</title>
        <authorList>
            <person name="Papic B."/>
            <person name="Gruntar I."/>
        </authorList>
    </citation>
    <scope>NUCLEOTIDE SEQUENCE [LARGE SCALE GENOMIC DNA]</scope>
    <source>
        <strain evidence="1 2">CX2-4855-23</strain>
    </source>
</reference>
<dbReference type="EMBL" id="JAZBRD010000005">
    <property type="protein sequence ID" value="MEE3744581.1"/>
    <property type="molecule type" value="Genomic_DNA"/>
</dbReference>
<gene>
    <name evidence="1" type="ORF">V2I23_04660</name>
</gene>
<accession>A0ABU7M4F2</accession>
<proteinExistence type="predicted"/>
<dbReference type="Proteomes" id="UP001331664">
    <property type="component" value="Unassembled WGS sequence"/>
</dbReference>
<evidence type="ECO:0000313" key="1">
    <source>
        <dbReference type="EMBL" id="MEE3744581.1"/>
    </source>
</evidence>